<feature type="signal peptide" evidence="1">
    <location>
        <begin position="1"/>
        <end position="17"/>
    </location>
</feature>
<dbReference type="AlphaFoldDB" id="A0A4V5NVX6"/>
<dbReference type="RefSeq" id="WP_136864163.1">
    <property type="nucleotide sequence ID" value="NZ_SWCJ01000012.1"/>
</dbReference>
<keyword evidence="3" id="KW-1185">Reference proteome</keyword>
<dbReference type="EMBL" id="SWCJ01000012">
    <property type="protein sequence ID" value="TKB53296.1"/>
    <property type="molecule type" value="Genomic_DNA"/>
</dbReference>
<evidence type="ECO:0000313" key="3">
    <source>
        <dbReference type="Proteomes" id="UP000305675"/>
    </source>
</evidence>
<gene>
    <name evidence="2" type="ORF">FCL42_14585</name>
</gene>
<sequence length="109" mass="11695">MRLLVFAFTLMAWPALAADVTLDTVVDLITVLGGLFGSKGAAIAATITTVLLALSGLWSQIRPSIPNDWMAKLHPWLLWFFDDVLGGNRGSAANDSVTGPQAIKQRSLE</sequence>
<evidence type="ECO:0000256" key="1">
    <source>
        <dbReference type="SAM" id="SignalP"/>
    </source>
</evidence>
<protein>
    <recommendedName>
        <fullName evidence="4">Colicin V production protein</fullName>
    </recommendedName>
</protein>
<evidence type="ECO:0000313" key="2">
    <source>
        <dbReference type="EMBL" id="TKB53296.1"/>
    </source>
</evidence>
<organism evidence="2 3">
    <name type="scientific">Ferrimonas aestuarii</name>
    <dbReference type="NCBI Taxonomy" id="2569539"/>
    <lineage>
        <taxon>Bacteria</taxon>
        <taxon>Pseudomonadati</taxon>
        <taxon>Pseudomonadota</taxon>
        <taxon>Gammaproteobacteria</taxon>
        <taxon>Alteromonadales</taxon>
        <taxon>Ferrimonadaceae</taxon>
        <taxon>Ferrimonas</taxon>
    </lineage>
</organism>
<feature type="chain" id="PRO_5020613167" description="Colicin V production protein" evidence="1">
    <location>
        <begin position="18"/>
        <end position="109"/>
    </location>
</feature>
<accession>A0A4V5NVX6</accession>
<comment type="caution">
    <text evidence="2">The sequence shown here is derived from an EMBL/GenBank/DDBJ whole genome shotgun (WGS) entry which is preliminary data.</text>
</comment>
<name>A0A4V5NVX6_9GAMM</name>
<dbReference type="Proteomes" id="UP000305675">
    <property type="component" value="Unassembled WGS sequence"/>
</dbReference>
<keyword evidence="1" id="KW-0732">Signal</keyword>
<evidence type="ECO:0008006" key="4">
    <source>
        <dbReference type="Google" id="ProtNLM"/>
    </source>
</evidence>
<proteinExistence type="predicted"/>
<dbReference type="OrthoDB" id="9906910at2"/>
<reference evidence="2 3" key="1">
    <citation type="submission" date="2019-04" db="EMBL/GenBank/DDBJ databases">
        <authorList>
            <person name="Hwang J.C."/>
        </authorList>
    </citation>
    <scope>NUCLEOTIDE SEQUENCE [LARGE SCALE GENOMIC DNA]</scope>
    <source>
        <strain evidence="2 3">IMCC35002</strain>
    </source>
</reference>